<dbReference type="Proteomes" id="UP000276133">
    <property type="component" value="Unassembled WGS sequence"/>
</dbReference>
<keyword evidence="2" id="KW-1185">Reference proteome</keyword>
<proteinExistence type="predicted"/>
<dbReference type="AlphaFoldDB" id="A0A3M7Q6X3"/>
<reference evidence="1 2" key="1">
    <citation type="journal article" date="2018" name="Sci. Rep.">
        <title>Genomic signatures of local adaptation to the degree of environmental predictability in rotifers.</title>
        <authorList>
            <person name="Franch-Gras L."/>
            <person name="Hahn C."/>
            <person name="Garcia-Roger E.M."/>
            <person name="Carmona M.J."/>
            <person name="Serra M."/>
            <person name="Gomez A."/>
        </authorList>
    </citation>
    <scope>NUCLEOTIDE SEQUENCE [LARGE SCALE GENOMIC DNA]</scope>
    <source>
        <strain evidence="1">HYR1</strain>
    </source>
</reference>
<evidence type="ECO:0000313" key="1">
    <source>
        <dbReference type="EMBL" id="RNA06665.1"/>
    </source>
</evidence>
<protein>
    <submittedName>
        <fullName evidence="1">Uncharacterized protein</fullName>
    </submittedName>
</protein>
<gene>
    <name evidence="1" type="ORF">BpHYR1_053854</name>
</gene>
<evidence type="ECO:0000313" key="2">
    <source>
        <dbReference type="Proteomes" id="UP000276133"/>
    </source>
</evidence>
<comment type="caution">
    <text evidence="1">The sequence shown here is derived from an EMBL/GenBank/DDBJ whole genome shotgun (WGS) entry which is preliminary data.</text>
</comment>
<dbReference type="EMBL" id="REGN01007320">
    <property type="protein sequence ID" value="RNA06665.1"/>
    <property type="molecule type" value="Genomic_DNA"/>
</dbReference>
<name>A0A3M7Q6X3_BRAPC</name>
<dbReference type="OrthoDB" id="10059790at2759"/>
<sequence>MSCENSIYFNKKLIFHLYDLEIKKACCTFFAEEFLFDLYLNFTIPIEELSNSIYLIKINLSLYFVQIANQCTLFFTQKNVFITKGHFYQHWCTEVNVGRMCESDRKSLNTFHMGSLRKILGIHCPDSRKTNSEPLSRCIKNKRLRWLGYKLRVKETRIPKRALQWTPQGRLKLDDH</sequence>
<accession>A0A3M7Q6X3</accession>
<organism evidence="1 2">
    <name type="scientific">Brachionus plicatilis</name>
    <name type="common">Marine rotifer</name>
    <name type="synonym">Brachionus muelleri</name>
    <dbReference type="NCBI Taxonomy" id="10195"/>
    <lineage>
        <taxon>Eukaryota</taxon>
        <taxon>Metazoa</taxon>
        <taxon>Spiralia</taxon>
        <taxon>Gnathifera</taxon>
        <taxon>Rotifera</taxon>
        <taxon>Eurotatoria</taxon>
        <taxon>Monogononta</taxon>
        <taxon>Pseudotrocha</taxon>
        <taxon>Ploima</taxon>
        <taxon>Brachionidae</taxon>
        <taxon>Brachionus</taxon>
    </lineage>
</organism>